<dbReference type="EMBL" id="JACCBG010000001">
    <property type="protein sequence ID" value="NYD43600.1"/>
    <property type="molecule type" value="Genomic_DNA"/>
</dbReference>
<protein>
    <submittedName>
        <fullName evidence="1">Uncharacterized protein</fullName>
    </submittedName>
</protein>
<dbReference type="RefSeq" id="WP_179665101.1">
    <property type="nucleotide sequence ID" value="NZ_JACCBG010000001.1"/>
</dbReference>
<organism evidence="1 2">
    <name type="scientific">Nocardioides panaciterrulae</name>
    <dbReference type="NCBI Taxonomy" id="661492"/>
    <lineage>
        <taxon>Bacteria</taxon>
        <taxon>Bacillati</taxon>
        <taxon>Actinomycetota</taxon>
        <taxon>Actinomycetes</taxon>
        <taxon>Propionibacteriales</taxon>
        <taxon>Nocardioidaceae</taxon>
        <taxon>Nocardioides</taxon>
    </lineage>
</organism>
<proteinExistence type="predicted"/>
<comment type="caution">
    <text evidence="1">The sequence shown here is derived from an EMBL/GenBank/DDBJ whole genome shotgun (WGS) entry which is preliminary data.</text>
</comment>
<dbReference type="AlphaFoldDB" id="A0A7Y9JC37"/>
<evidence type="ECO:0000313" key="2">
    <source>
        <dbReference type="Proteomes" id="UP000535511"/>
    </source>
</evidence>
<gene>
    <name evidence="1" type="ORF">BJZ21_003683</name>
</gene>
<name>A0A7Y9JC37_9ACTN</name>
<sequence length="271" mass="29833">MYDETYAGDYPWWRHDPAYEVGALTDRTVLDRLTHLVLVDGRLVDVWTEPVRGTRWQPHADRFDAERRPPAPPPTPRWQRALDWLAGVCGGPAAVRALDAEPLSDDGWAPPPDLEPGDHGRLEAAHDLLAAVAERWFSPEDLVAFRRALLRLWQEDPDTVRHAPTAAHLAGGICWAVGKANGCFHPQGGLRIGLLKDALDLHPSPSTYGAVVRRALVGYRSCGEDQRSRPDGAPTLLPLGRADLLTSTTRAQLVAVRRRAEAARDAEARAA</sequence>
<accession>A0A7Y9JC37</accession>
<reference evidence="1 2" key="1">
    <citation type="submission" date="2020-07" db="EMBL/GenBank/DDBJ databases">
        <title>Sequencing the genomes of 1000 actinobacteria strains.</title>
        <authorList>
            <person name="Klenk H.-P."/>
        </authorList>
    </citation>
    <scope>NUCLEOTIDE SEQUENCE [LARGE SCALE GENOMIC DNA]</scope>
    <source>
        <strain evidence="1 2">DSM 21350</strain>
    </source>
</reference>
<evidence type="ECO:0000313" key="1">
    <source>
        <dbReference type="EMBL" id="NYD43600.1"/>
    </source>
</evidence>
<dbReference type="Proteomes" id="UP000535511">
    <property type="component" value="Unassembled WGS sequence"/>
</dbReference>
<keyword evidence="2" id="KW-1185">Reference proteome</keyword>